<feature type="compositionally biased region" description="Basic residues" evidence="1">
    <location>
        <begin position="31"/>
        <end position="40"/>
    </location>
</feature>
<reference evidence="3 4" key="1">
    <citation type="journal article" date="2012" name="J. Bacteriol.">
        <title>Genome Sequence of Janibacter hoylei MTCC8307, Isolated from the Stratospheric Air.</title>
        <authorList>
            <person name="Pawar S.P."/>
            <person name="Dhotre D.P."/>
            <person name="Shetty S.A."/>
            <person name="Chowdhury S.P."/>
            <person name="Chaudhari B.L."/>
            <person name="Shouche Y.S."/>
        </authorList>
    </citation>
    <scope>NUCLEOTIDE SEQUENCE [LARGE SCALE GENOMIC DNA]</scope>
    <source>
        <strain evidence="3 4">PVAS-1</strain>
    </source>
</reference>
<accession>K1DXK0</accession>
<dbReference type="InterPro" id="IPR019236">
    <property type="entry name" value="APP1_cat"/>
</dbReference>
<feature type="compositionally biased region" description="Basic residues" evidence="1">
    <location>
        <begin position="403"/>
        <end position="430"/>
    </location>
</feature>
<dbReference type="InterPro" id="IPR052935">
    <property type="entry name" value="Mg2+_PAP"/>
</dbReference>
<evidence type="ECO:0000313" key="4">
    <source>
        <dbReference type="Proteomes" id="UP000004474"/>
    </source>
</evidence>
<name>K1DXK0_9MICO</name>
<comment type="caution">
    <text evidence="3">The sequence shown here is derived from an EMBL/GenBank/DDBJ whole genome shotgun (WGS) entry which is preliminary data.</text>
</comment>
<dbReference type="Proteomes" id="UP000004474">
    <property type="component" value="Unassembled WGS sequence"/>
</dbReference>
<feature type="compositionally biased region" description="Low complexity" evidence="1">
    <location>
        <begin position="565"/>
        <end position="588"/>
    </location>
</feature>
<dbReference type="EMBL" id="ALWX01000037">
    <property type="protein sequence ID" value="EKA61235.1"/>
    <property type="molecule type" value="Genomic_DNA"/>
</dbReference>
<feature type="compositionally biased region" description="Low complexity" evidence="1">
    <location>
        <begin position="480"/>
        <end position="544"/>
    </location>
</feature>
<dbReference type="Pfam" id="PF09949">
    <property type="entry name" value="APP1_cat"/>
    <property type="match status" value="1"/>
</dbReference>
<feature type="region of interest" description="Disordered" evidence="1">
    <location>
        <begin position="351"/>
        <end position="551"/>
    </location>
</feature>
<evidence type="ECO:0000259" key="2">
    <source>
        <dbReference type="Pfam" id="PF09949"/>
    </source>
</evidence>
<feature type="domain" description="Phosphatidate phosphatase APP1 catalytic" evidence="2">
    <location>
        <begin position="221"/>
        <end position="362"/>
    </location>
</feature>
<dbReference type="GO" id="GO:0008195">
    <property type="term" value="F:phosphatidate phosphatase activity"/>
    <property type="evidence" value="ECO:0007669"/>
    <property type="project" value="InterPro"/>
</dbReference>
<feature type="compositionally biased region" description="Basic residues" evidence="1">
    <location>
        <begin position="384"/>
        <end position="395"/>
    </location>
</feature>
<feature type="compositionally biased region" description="Low complexity" evidence="1">
    <location>
        <begin position="597"/>
        <end position="617"/>
    </location>
</feature>
<feature type="compositionally biased region" description="Basic and acidic residues" evidence="1">
    <location>
        <begin position="11"/>
        <end position="30"/>
    </location>
</feature>
<organism evidence="3 4">
    <name type="scientific">Janibacter hoylei PVAS-1</name>
    <dbReference type="NCBI Taxonomy" id="1210046"/>
    <lineage>
        <taxon>Bacteria</taxon>
        <taxon>Bacillati</taxon>
        <taxon>Actinomycetota</taxon>
        <taxon>Actinomycetes</taxon>
        <taxon>Micrococcales</taxon>
        <taxon>Intrasporangiaceae</taxon>
        <taxon>Janibacter</taxon>
    </lineage>
</organism>
<feature type="compositionally biased region" description="Basic residues" evidence="1">
    <location>
        <begin position="80"/>
        <end position="90"/>
    </location>
</feature>
<evidence type="ECO:0000256" key="1">
    <source>
        <dbReference type="SAM" id="MobiDB-lite"/>
    </source>
</evidence>
<dbReference type="eggNOG" id="COG4850">
    <property type="taxonomic scope" value="Bacteria"/>
</dbReference>
<sequence length="629" mass="68596">MGHRVGLVGVERGHVEHPRAPHRREIDRPHRGLTHRRPSLRRGSLCQSRSGEGSDVRPLRRHRRALGSAPCRDPTQPRSSRTHGTARWRGAMRRRGWGTRVLTYTGYGSAERVRVLGRVLMTRRPYAPAAADARATWLELRTADSERRGWRSFFTTPAVGEPVTVRIGDREYRTRSDRSGLLDLTITDHGLAPGWHDVEIASPRAADTTAAVFVVGPDQTFGIVSDIDDTIITTTMPRPMIAAYNTFFRHEGTRRAVPGMATMYRELLAAHPGAPIVYVSTGAWNAVPSLTRFMRRAGYPLGPLLMTEWGPTNTGWFRSGQDHKRACLHRLAREMPQVRWVLVGDDGQHDPSLYGEFAEQRPRPGAGHLHPRAHGDRAAAQPLHAHRHRRLRAARRGPAAGGPRRRRLHDARAAARRPRRRRREPLRPRRSQQCLRCPRCRGSSTSSTSASTDWRSSRSSSPRFRCSRPSTLRRRPSPAPRSTACTATASSSTSTATASTSSSTSPAPGGSAGPTSCPAPSCARASPPSRCASGSSTGPASTSPRPGPRRAWPPTSCAMCRTCPASPGSGPTRSPRTSPATSSRPCSPGALPRSRGCCATSHSSPASATPTPTRCCTWRGCPPSPRPPP</sequence>
<protein>
    <recommendedName>
        <fullName evidence="2">Phosphatidate phosphatase APP1 catalytic domain-containing protein</fullName>
    </recommendedName>
</protein>
<feature type="compositionally biased region" description="Low complexity" evidence="1">
    <location>
        <begin position="440"/>
        <end position="470"/>
    </location>
</feature>
<proteinExistence type="predicted"/>
<feature type="region of interest" description="Disordered" evidence="1">
    <location>
        <begin position="1"/>
        <end position="90"/>
    </location>
</feature>
<dbReference type="PANTHER" id="PTHR28208:SF3">
    <property type="entry name" value="PHOSPHATIDATE PHOSPHATASE APP1"/>
    <property type="match status" value="1"/>
</dbReference>
<dbReference type="PANTHER" id="PTHR28208">
    <property type="entry name" value="PHOSPHATIDATE PHOSPHATASE APP1"/>
    <property type="match status" value="1"/>
</dbReference>
<evidence type="ECO:0000313" key="3">
    <source>
        <dbReference type="EMBL" id="EKA61235.1"/>
    </source>
</evidence>
<dbReference type="AlphaFoldDB" id="K1DXK0"/>
<gene>
    <name evidence="3" type="ORF">B277_08569</name>
</gene>
<feature type="region of interest" description="Disordered" evidence="1">
    <location>
        <begin position="565"/>
        <end position="629"/>
    </location>
</feature>